<dbReference type="AlphaFoldDB" id="A0ABD5G0L9"/>
<evidence type="ECO:0000313" key="2">
    <source>
        <dbReference type="Proteomes" id="UP001258434"/>
    </source>
</evidence>
<evidence type="ECO:0000313" key="1">
    <source>
        <dbReference type="EMBL" id="MDT6978299.1"/>
    </source>
</evidence>
<dbReference type="Proteomes" id="UP001258434">
    <property type="component" value="Unassembled WGS sequence"/>
</dbReference>
<reference evidence="2" key="1">
    <citation type="submission" date="2023-07" db="EMBL/GenBank/DDBJ databases">
        <title>A gut symbiont ubiquitin homologue binds and inactivates peptidyl-prolyl isomerase to mediate the interbacterial arms race in the human gut.</title>
        <authorList>
            <person name="Jiang K."/>
            <person name="Li W."/>
            <person name="Tong M."/>
            <person name="Xu J."/>
            <person name="Chen Z."/>
            <person name="Yang Y."/>
            <person name="Zang Y."/>
            <person name="Jiao X."/>
            <person name="Liu C."/>
            <person name="Lim B."/>
            <person name="Jiang X."/>
            <person name="Wang J."/>
            <person name="Wu D."/>
            <person name="Wang M."/>
            <person name="Liu S.-J."/>
            <person name="Shao F."/>
            <person name="Gao X."/>
        </authorList>
    </citation>
    <scope>NUCLEOTIDE SEQUENCE [LARGE SCALE GENOMIC DNA]</scope>
    <source>
        <strain evidence="2">GS077</strain>
    </source>
</reference>
<comment type="caution">
    <text evidence="1">The sequence shown here is derived from an EMBL/GenBank/DDBJ whole genome shotgun (WGS) entry which is preliminary data.</text>
</comment>
<protein>
    <submittedName>
        <fullName evidence="1">Uncharacterized protein</fullName>
    </submittedName>
</protein>
<accession>A0ABD5G0L9</accession>
<name>A0ABD5G0L9_BACFG</name>
<sequence length="29" mass="3231">MNDEQAALTIAQLVHRSSFKSPLLKAFTI</sequence>
<gene>
    <name evidence="1" type="ORF">BFGS077_003613</name>
</gene>
<reference evidence="1 2" key="2">
    <citation type="submission" date="2023-08" db="EMBL/GenBank/DDBJ databases">
        <authorList>
            <person name="Du M."/>
            <person name="Liu C."/>
            <person name="Liu S.-J."/>
        </authorList>
    </citation>
    <scope>NUCLEOTIDE SEQUENCE [LARGE SCALE GENOMIC DNA]</scope>
    <source>
        <strain evidence="1 2">GS077</strain>
    </source>
</reference>
<proteinExistence type="predicted"/>
<organism evidence="1 2">
    <name type="scientific">Bacteroides fragilis</name>
    <dbReference type="NCBI Taxonomy" id="817"/>
    <lineage>
        <taxon>Bacteria</taxon>
        <taxon>Pseudomonadati</taxon>
        <taxon>Bacteroidota</taxon>
        <taxon>Bacteroidia</taxon>
        <taxon>Bacteroidales</taxon>
        <taxon>Bacteroidaceae</taxon>
        <taxon>Bacteroides</taxon>
    </lineage>
</organism>
<dbReference type="EMBL" id="JAVFHL010000002">
    <property type="protein sequence ID" value="MDT6978299.1"/>
    <property type="molecule type" value="Genomic_DNA"/>
</dbReference>